<dbReference type="Ensembl" id="ENSSAUT00010056565.1">
    <property type="protein sequence ID" value="ENSSAUP00010053831.1"/>
    <property type="gene ID" value="ENSSAUG00010022237.1"/>
</dbReference>
<dbReference type="InterPro" id="IPR007604">
    <property type="entry name" value="CP2"/>
</dbReference>
<organism evidence="8 9">
    <name type="scientific">Sparus aurata</name>
    <name type="common">Gilthead sea bream</name>
    <dbReference type="NCBI Taxonomy" id="8175"/>
    <lineage>
        <taxon>Eukaryota</taxon>
        <taxon>Metazoa</taxon>
        <taxon>Chordata</taxon>
        <taxon>Craniata</taxon>
        <taxon>Vertebrata</taxon>
        <taxon>Euteleostomi</taxon>
        <taxon>Actinopterygii</taxon>
        <taxon>Neopterygii</taxon>
        <taxon>Teleostei</taxon>
        <taxon>Neoteleostei</taxon>
        <taxon>Acanthomorphata</taxon>
        <taxon>Eupercaria</taxon>
        <taxon>Spariformes</taxon>
        <taxon>Sparidae</taxon>
        <taxon>Sparus</taxon>
    </lineage>
</organism>
<dbReference type="Pfam" id="PF25416">
    <property type="entry name" value="GRHL1_C"/>
    <property type="match status" value="1"/>
</dbReference>
<evidence type="ECO:0000256" key="3">
    <source>
        <dbReference type="ARBA" id="ARBA00023125"/>
    </source>
</evidence>
<keyword evidence="5 6" id="KW-0539">Nucleus</keyword>
<evidence type="ECO:0000256" key="1">
    <source>
        <dbReference type="ARBA" id="ARBA00004123"/>
    </source>
</evidence>
<keyword evidence="2" id="KW-0805">Transcription regulation</keyword>
<dbReference type="InterPro" id="IPR057520">
    <property type="entry name" value="GRHL1/CP2_C"/>
</dbReference>
<feature type="domain" description="Grh/CP2 DB" evidence="7">
    <location>
        <begin position="7"/>
        <end position="232"/>
    </location>
</feature>
<dbReference type="Pfam" id="PF04516">
    <property type="entry name" value="CP2"/>
    <property type="match status" value="1"/>
</dbReference>
<comment type="subcellular location">
    <subcellularLocation>
        <location evidence="1 6">Nucleus</location>
    </subcellularLocation>
</comment>
<keyword evidence="3 6" id="KW-0238">DNA-binding</keyword>
<dbReference type="PANTHER" id="PTHR11037:SF18">
    <property type="entry name" value="TRANSCRIPTION FACTOR CP2-LIKE PROTEIN 1"/>
    <property type="match status" value="1"/>
</dbReference>
<gene>
    <name evidence="8" type="primary">TFCP2L1</name>
    <name evidence="8" type="synonym">LOC115588741</name>
</gene>
<reference evidence="8" key="3">
    <citation type="submission" date="2025-09" db="UniProtKB">
        <authorList>
            <consortium name="Ensembl"/>
        </authorList>
    </citation>
    <scope>IDENTIFICATION</scope>
</reference>
<dbReference type="PROSITE" id="PS51968">
    <property type="entry name" value="GRH_CP2_DB"/>
    <property type="match status" value="1"/>
</dbReference>
<evidence type="ECO:0000313" key="9">
    <source>
        <dbReference type="Proteomes" id="UP000472265"/>
    </source>
</evidence>
<dbReference type="PANTHER" id="PTHR11037">
    <property type="entry name" value="TRANSCRIPTION FACTOR CP2"/>
    <property type="match status" value="1"/>
</dbReference>
<reference evidence="8" key="1">
    <citation type="submission" date="2021-04" db="EMBL/GenBank/DDBJ databases">
        <authorList>
            <consortium name="Wellcome Sanger Institute Data Sharing"/>
        </authorList>
    </citation>
    <scope>NUCLEOTIDE SEQUENCE [LARGE SCALE GENOMIC DNA]</scope>
</reference>
<evidence type="ECO:0000256" key="6">
    <source>
        <dbReference type="PROSITE-ProRule" id="PRU01313"/>
    </source>
</evidence>
<dbReference type="GeneTree" id="ENSGT00940000159158"/>
<evidence type="ECO:0000256" key="5">
    <source>
        <dbReference type="ARBA" id="ARBA00023242"/>
    </source>
</evidence>
<proteinExistence type="predicted"/>
<dbReference type="Proteomes" id="UP000472265">
    <property type="component" value="Chromosome 9"/>
</dbReference>
<protein>
    <submittedName>
        <fullName evidence="8">Transcription factor CP2-like 1</fullName>
    </submittedName>
</protein>
<reference evidence="8" key="2">
    <citation type="submission" date="2025-08" db="UniProtKB">
        <authorList>
            <consortium name="Ensembl"/>
        </authorList>
    </citation>
    <scope>IDENTIFICATION</scope>
</reference>
<keyword evidence="4" id="KW-0804">Transcription</keyword>
<keyword evidence="9" id="KW-1185">Reference proteome</keyword>
<evidence type="ECO:0000313" key="8">
    <source>
        <dbReference type="Ensembl" id="ENSSAUP00010053831.1"/>
    </source>
</evidence>
<accession>A0A671XY46</accession>
<name>A0A671XY46_SPAAU</name>
<dbReference type="GO" id="GO:0005634">
    <property type="term" value="C:nucleus"/>
    <property type="evidence" value="ECO:0007669"/>
    <property type="project" value="UniProtKB-SubCell"/>
</dbReference>
<dbReference type="GO" id="GO:0001228">
    <property type="term" value="F:DNA-binding transcription activator activity, RNA polymerase II-specific"/>
    <property type="evidence" value="ECO:0007669"/>
    <property type="project" value="TreeGrafter"/>
</dbReference>
<evidence type="ECO:0000259" key="7">
    <source>
        <dbReference type="PROSITE" id="PS51968"/>
    </source>
</evidence>
<dbReference type="AlphaFoldDB" id="A0A671XY46"/>
<sequence>MAENGASRSPFQYILCAATSPAVKQQEESLTYLNQGQSYEIRMLNRKLVEYTDISSKYVKSIVRVVFHDRRLQYMEHQQLEGWRWNRPGDRILDIGESSVLYSRAPVTPHAPHTIEFLWDPVKNASVFIHVPHIGGEKGVPFRIQVDTFTSNEHGEYLEHVHSSSCQVKVFKPKGADLTSRQRQVSTSHDTTLTSCHRPRRRTLSSGCTVTGSHLTQGSSPASQVKITARFDPWNSCALGLARSQGKKKEFPEYFWAERKQSRFSAVVAGGDLLRMSREDLIQICGPADVKIKLQCLLTFSRCIQPRLTIYVCQQQARHQPAIKPGGGETVCLCFPAVYHALYLEELTLLDRSEKIALLYSITPQQITHIYRQKSNGIHVLVSDEMVQNFREETSFLLSTIRGNYFNLTFDNSLLTKASITLFPSLFGVF</sequence>
<evidence type="ECO:0000256" key="4">
    <source>
        <dbReference type="ARBA" id="ARBA00023163"/>
    </source>
</evidence>
<dbReference type="InterPro" id="IPR040167">
    <property type="entry name" value="TF_CP2-like"/>
</dbReference>
<evidence type="ECO:0000256" key="2">
    <source>
        <dbReference type="ARBA" id="ARBA00023015"/>
    </source>
</evidence>
<dbReference type="GO" id="GO:0000978">
    <property type="term" value="F:RNA polymerase II cis-regulatory region sequence-specific DNA binding"/>
    <property type="evidence" value="ECO:0007669"/>
    <property type="project" value="TreeGrafter"/>
</dbReference>